<dbReference type="Pfam" id="PF17289">
    <property type="entry name" value="Terminase_6C"/>
    <property type="match status" value="1"/>
</dbReference>
<organism evidence="5 6">
    <name type="scientific">Hahella chejuensis (strain KCTC 2396)</name>
    <dbReference type="NCBI Taxonomy" id="349521"/>
    <lineage>
        <taxon>Bacteria</taxon>
        <taxon>Pseudomonadati</taxon>
        <taxon>Pseudomonadota</taxon>
        <taxon>Gammaproteobacteria</taxon>
        <taxon>Oceanospirillales</taxon>
        <taxon>Hahellaceae</taxon>
        <taxon>Hahella</taxon>
    </lineage>
</organism>
<proteinExistence type="predicted"/>
<dbReference type="eggNOG" id="COG4373">
    <property type="taxonomic scope" value="Bacteria"/>
</dbReference>
<dbReference type="HOGENOM" id="CLU_020362_2_1_6"/>
<evidence type="ECO:0000259" key="4">
    <source>
        <dbReference type="Pfam" id="PF17289"/>
    </source>
</evidence>
<dbReference type="EMBL" id="CP000155">
    <property type="protein sequence ID" value="ABC33389.1"/>
    <property type="molecule type" value="Genomic_DNA"/>
</dbReference>
<dbReference type="RefSeq" id="WP_011400440.1">
    <property type="nucleotide sequence ID" value="NC_007645.1"/>
</dbReference>
<protein>
    <submittedName>
        <fullName evidence="5">Mu-like prophage FluMu protein gp28</fullName>
    </submittedName>
</protein>
<dbReference type="InterPro" id="IPR027417">
    <property type="entry name" value="P-loop_NTPase"/>
</dbReference>
<feature type="domain" description="Terminase large subunit gp17-like C-terminal" evidence="4">
    <location>
        <begin position="410"/>
        <end position="565"/>
    </location>
</feature>
<evidence type="ECO:0000313" key="6">
    <source>
        <dbReference type="Proteomes" id="UP000000238"/>
    </source>
</evidence>
<dbReference type="InterPro" id="IPR010332">
    <property type="entry name" value="ATPase_terminase-su_N"/>
</dbReference>
<sequence>MSSRYPPEIIEAAKGLFLRHITPAEIQQQLGINNVRVIYQWIERHNWKDMLQHETVEQATARRLIHLVEKTNKVAGDYQEIDRLSNLLDKLAGIDLKKAKTAREKAQSDHGDAGGNRKKKKRGVKNDVSGITPERLETIRKELFYDYQHRWHDNKSQRTRFILKSRQIGATYYFAWEAFQDAITSGDNQIFLSASRSQADIFKAYILKFAREYFDTELKGVDVIPLSNGAELRFVSTNGRTAQGYHGHLYIDEVFWIPDFDRLNKLASGMAAHKKWRKTYFSTPSVKSHGAYTLWSGERYNESRRHKVEFDLSRAALREGQLGPDKVWRNVVTVEDAANQGCDLFDIDELKQEYTEAEFNNLFMCAFMEAGLSVFKLDDLLSCAVCSGEVWPDFKPRQPRPFANYPVWLGYDPARTGDRSTVVVVAPPMHPAGKFRVLEKIQLKGAFSYQANRIKDLLGRYNVQFVGIDCTGPGLGVFEQVKAFYPRATPIHYSLNAKTALVLKAMDVIENARIEWDAEHTDIPQAFLQVKQTTTGNDLVTYVADRSSKTGHADVAWSIMHALSNEPLDRKQRRGSIAMAG</sequence>
<evidence type="ECO:0000313" key="5">
    <source>
        <dbReference type="EMBL" id="ABC33389.1"/>
    </source>
</evidence>
<dbReference type="Proteomes" id="UP000000238">
    <property type="component" value="Chromosome"/>
</dbReference>
<keyword evidence="6" id="KW-1185">Reference proteome</keyword>
<dbReference type="InterPro" id="IPR035421">
    <property type="entry name" value="Terminase_6C"/>
</dbReference>
<dbReference type="Pfam" id="PF03237">
    <property type="entry name" value="Terminase_6N"/>
    <property type="match status" value="1"/>
</dbReference>
<dbReference type="AlphaFoldDB" id="Q2S7I5"/>
<feature type="region of interest" description="Disordered" evidence="2">
    <location>
        <begin position="102"/>
        <end position="125"/>
    </location>
</feature>
<name>Q2S7I5_HAHCH</name>
<dbReference type="OrthoDB" id="8553810at2"/>
<accession>Q2S7I5</accession>
<feature type="compositionally biased region" description="Basic and acidic residues" evidence="2">
    <location>
        <begin position="102"/>
        <end position="112"/>
    </location>
</feature>
<feature type="domain" description="Terminase ATPase subunit N-terminal" evidence="3">
    <location>
        <begin position="9"/>
        <end position="65"/>
    </location>
</feature>
<reference evidence="5 6" key="1">
    <citation type="journal article" date="2005" name="Nucleic Acids Res.">
        <title>Genomic blueprint of Hahella chejuensis, a marine microbe producing an algicidal agent.</title>
        <authorList>
            <person name="Jeong H."/>
            <person name="Yim J.H."/>
            <person name="Lee C."/>
            <person name="Choi S.-H."/>
            <person name="Park Y.K."/>
            <person name="Yoon S.H."/>
            <person name="Hur C.-G."/>
            <person name="Kang H.-Y."/>
            <person name="Kim D."/>
            <person name="Lee H.H."/>
            <person name="Park K.H."/>
            <person name="Park S.-H."/>
            <person name="Park H.-S."/>
            <person name="Lee H.K."/>
            <person name="Oh T.K."/>
            <person name="Kim J.F."/>
        </authorList>
    </citation>
    <scope>NUCLEOTIDE SEQUENCE [LARGE SCALE GENOMIC DNA]</scope>
    <source>
        <strain evidence="5 6">KCTC 2396</strain>
    </source>
</reference>
<gene>
    <name evidence="5" type="ordered locus">HCH_06764</name>
</gene>
<dbReference type="Gene3D" id="3.40.50.300">
    <property type="entry name" value="P-loop containing nucleotide triphosphate hydrolases"/>
    <property type="match status" value="1"/>
</dbReference>
<dbReference type="KEGG" id="hch:HCH_06764"/>
<evidence type="ECO:0000259" key="3">
    <source>
        <dbReference type="Pfam" id="PF06056"/>
    </source>
</evidence>
<dbReference type="STRING" id="349521.HCH_06764"/>
<evidence type="ECO:0000256" key="2">
    <source>
        <dbReference type="SAM" id="MobiDB-lite"/>
    </source>
</evidence>
<keyword evidence="1" id="KW-1188">Viral release from host cell</keyword>
<dbReference type="Pfam" id="PF06056">
    <property type="entry name" value="Terminase_5"/>
    <property type="match status" value="1"/>
</dbReference>
<evidence type="ECO:0000256" key="1">
    <source>
        <dbReference type="ARBA" id="ARBA00022612"/>
    </source>
</evidence>
<dbReference type="Gene3D" id="3.30.420.240">
    <property type="match status" value="1"/>
</dbReference>